<dbReference type="SUPFAM" id="SSF54523">
    <property type="entry name" value="Pili subunits"/>
    <property type="match status" value="1"/>
</dbReference>
<keyword evidence="3" id="KW-1133">Transmembrane helix</keyword>
<comment type="similarity">
    <text evidence="1">Belongs to the N-Me-Phe pilin family.</text>
</comment>
<dbReference type="Pfam" id="PF00114">
    <property type="entry name" value="Pilin"/>
    <property type="match status" value="1"/>
</dbReference>
<evidence type="ECO:0000256" key="2">
    <source>
        <dbReference type="ARBA" id="ARBA00029638"/>
    </source>
</evidence>
<accession>A0A2T5PBB8</accession>
<dbReference type="Proteomes" id="UP000244064">
    <property type="component" value="Unassembled WGS sequence"/>
</dbReference>
<evidence type="ECO:0000313" key="5">
    <source>
        <dbReference type="EMBL" id="PTU75021.1"/>
    </source>
</evidence>
<dbReference type="Pfam" id="PF13240">
    <property type="entry name" value="Zn_Ribbon_1"/>
    <property type="match status" value="1"/>
</dbReference>
<sequence>MTIMNCPHCGTLVPNDARFCPGCGQAAVPATVASAGPAAPTLSRETLLLAAIGANPHAYLENFLAREQGLKGSLGWHWPAFFATFCWMLYRKMYGLACGYLALALILGYIVAPVLLAIGGVGGTIAGLLVYAALFVLPALYASALYHRQCRKNIAFAQRFQPDLQRQLEQIQRNGGTSAAGYVVPIVLAGGGVPVIGILAAIAIPAYQDYLTRSRLQMLYQQADQASRAVGDYYRQYDRLPASFADTGFEPSPLREVHSEITLQTDGVIDARIIERNRDDRAFQLRPTLDAEGQIVWTCSSNEVPDKHLPVACRSQR</sequence>
<dbReference type="Pfam" id="PF10947">
    <property type="entry name" value="DUF2628"/>
    <property type="match status" value="1"/>
</dbReference>
<dbReference type="GO" id="GO:0009289">
    <property type="term" value="C:pilus"/>
    <property type="evidence" value="ECO:0007669"/>
    <property type="project" value="InterPro"/>
</dbReference>
<protein>
    <recommendedName>
        <fullName evidence="2">Pilin</fullName>
    </recommendedName>
</protein>
<evidence type="ECO:0000256" key="1">
    <source>
        <dbReference type="ARBA" id="ARBA00005233"/>
    </source>
</evidence>
<feature type="transmembrane region" description="Helical" evidence="3">
    <location>
        <begin position="125"/>
        <end position="146"/>
    </location>
</feature>
<gene>
    <name evidence="5" type="ORF">DBO85_07090</name>
</gene>
<dbReference type="InterPro" id="IPR024399">
    <property type="entry name" value="DUF2628"/>
</dbReference>
<dbReference type="Gene3D" id="3.30.700.10">
    <property type="entry name" value="Glycoprotein, Type 4 Pilin"/>
    <property type="match status" value="1"/>
</dbReference>
<feature type="transmembrane region" description="Helical" evidence="3">
    <location>
        <begin position="182"/>
        <end position="207"/>
    </location>
</feature>
<name>A0A2T5PBB8_9PSED</name>
<feature type="domain" description="Zinc-ribbon" evidence="4">
    <location>
        <begin position="6"/>
        <end position="25"/>
    </location>
</feature>
<keyword evidence="3" id="KW-0812">Transmembrane</keyword>
<keyword evidence="3" id="KW-0472">Membrane</keyword>
<evidence type="ECO:0000313" key="6">
    <source>
        <dbReference type="Proteomes" id="UP000244064"/>
    </source>
</evidence>
<evidence type="ECO:0000259" key="4">
    <source>
        <dbReference type="Pfam" id="PF13240"/>
    </source>
</evidence>
<dbReference type="GO" id="GO:0007155">
    <property type="term" value="P:cell adhesion"/>
    <property type="evidence" value="ECO:0007669"/>
    <property type="project" value="InterPro"/>
</dbReference>
<dbReference type="EMBL" id="QASN01000013">
    <property type="protein sequence ID" value="PTU75021.1"/>
    <property type="molecule type" value="Genomic_DNA"/>
</dbReference>
<keyword evidence="6" id="KW-1185">Reference proteome</keyword>
<dbReference type="AlphaFoldDB" id="A0A2T5PBB8"/>
<feature type="transmembrane region" description="Helical" evidence="3">
    <location>
        <begin position="97"/>
        <end position="119"/>
    </location>
</feature>
<dbReference type="InterPro" id="IPR045584">
    <property type="entry name" value="Pilin-like"/>
</dbReference>
<dbReference type="InterPro" id="IPR026870">
    <property type="entry name" value="Zinc_ribbon_dom"/>
</dbReference>
<evidence type="ECO:0000256" key="3">
    <source>
        <dbReference type="SAM" id="Phobius"/>
    </source>
</evidence>
<dbReference type="InterPro" id="IPR001082">
    <property type="entry name" value="Pilin"/>
</dbReference>
<proteinExistence type="inferred from homology"/>
<comment type="caution">
    <text evidence="5">The sequence shown here is derived from an EMBL/GenBank/DDBJ whole genome shotgun (WGS) entry which is preliminary data.</text>
</comment>
<organism evidence="5 6">
    <name type="scientific">Pseudomonas mangrovi</name>
    <dbReference type="NCBI Taxonomy" id="2161748"/>
    <lineage>
        <taxon>Bacteria</taxon>
        <taxon>Pseudomonadati</taxon>
        <taxon>Pseudomonadota</taxon>
        <taxon>Gammaproteobacteria</taxon>
        <taxon>Pseudomonadales</taxon>
        <taxon>Pseudomonadaceae</taxon>
        <taxon>Pseudomonas</taxon>
    </lineage>
</organism>
<reference evidence="5 6" key="1">
    <citation type="submission" date="2018-04" db="EMBL/GenBank/DDBJ databases">
        <title>Pseudomonas sp. nov., isolated from mangrove soil.</title>
        <authorList>
            <person name="Chen C."/>
        </authorList>
    </citation>
    <scope>NUCLEOTIDE SEQUENCE [LARGE SCALE GENOMIC DNA]</scope>
    <source>
        <strain evidence="5 6">TC-11</strain>
    </source>
</reference>